<sequence>MSAAPDTRSAPRKRGDGRREALAQAAAECFWKNGYAGTSLAQVAAAAGVPLGNVYYYHKTKADLAMAVADLFVGQTEALVEDVAAETADPRGRLKALVGRLKASQASRLAHGCPIAGASRDFRAEAPQAARRAADSFTVLTGFVAAELGRTGLRPSLALARARAFVCEWQGGIALGHALGEAPVLAEAFMRMERHIAQG</sequence>
<dbReference type="InterPro" id="IPR001647">
    <property type="entry name" value="HTH_TetR"/>
</dbReference>
<accession>A0A4P6V4G4</accession>
<dbReference type="PROSITE" id="PS50977">
    <property type="entry name" value="HTH_TETR_2"/>
    <property type="match status" value="1"/>
</dbReference>
<organism evidence="6 7">
    <name type="scientific">Roseitalea porphyridii</name>
    <dbReference type="NCBI Taxonomy" id="1852022"/>
    <lineage>
        <taxon>Bacteria</taxon>
        <taxon>Pseudomonadati</taxon>
        <taxon>Pseudomonadota</taxon>
        <taxon>Alphaproteobacteria</taxon>
        <taxon>Hyphomicrobiales</taxon>
        <taxon>Ahrensiaceae</taxon>
        <taxon>Roseitalea</taxon>
    </lineage>
</organism>
<gene>
    <name evidence="6" type="ORF">E0E05_17195</name>
</gene>
<feature type="domain" description="HTH tetR-type" evidence="5">
    <location>
        <begin position="16"/>
        <end position="76"/>
    </location>
</feature>
<dbReference type="PRINTS" id="PR00455">
    <property type="entry name" value="HTHTETR"/>
</dbReference>
<evidence type="ECO:0000313" key="7">
    <source>
        <dbReference type="Proteomes" id="UP000293719"/>
    </source>
</evidence>
<dbReference type="Proteomes" id="UP000293719">
    <property type="component" value="Chromosome"/>
</dbReference>
<dbReference type="EMBL" id="CP036532">
    <property type="protein sequence ID" value="QBK32165.1"/>
    <property type="molecule type" value="Genomic_DNA"/>
</dbReference>
<evidence type="ECO:0000256" key="3">
    <source>
        <dbReference type="ARBA" id="ARBA00023163"/>
    </source>
</evidence>
<protein>
    <submittedName>
        <fullName evidence="6">TetR/AcrR family transcriptional regulator</fullName>
    </submittedName>
</protein>
<evidence type="ECO:0000313" key="6">
    <source>
        <dbReference type="EMBL" id="QBK32165.1"/>
    </source>
</evidence>
<keyword evidence="1" id="KW-0805">Transcription regulation</keyword>
<keyword evidence="7" id="KW-1185">Reference proteome</keyword>
<dbReference type="OrthoDB" id="9811084at2"/>
<dbReference type="GeneID" id="90769041"/>
<feature type="DNA-binding region" description="H-T-H motif" evidence="4">
    <location>
        <begin position="39"/>
        <end position="58"/>
    </location>
</feature>
<name>A0A4P6V4G4_9HYPH</name>
<dbReference type="PANTHER" id="PTHR47506:SF3">
    <property type="entry name" value="HTH-TYPE TRANSCRIPTIONAL REGULATOR LMRA"/>
    <property type="match status" value="1"/>
</dbReference>
<keyword evidence="2 4" id="KW-0238">DNA-binding</keyword>
<dbReference type="SUPFAM" id="SSF46689">
    <property type="entry name" value="Homeodomain-like"/>
    <property type="match status" value="1"/>
</dbReference>
<dbReference type="AlphaFoldDB" id="A0A4P6V4G4"/>
<dbReference type="SUPFAM" id="SSF48498">
    <property type="entry name" value="Tetracyclin repressor-like, C-terminal domain"/>
    <property type="match status" value="1"/>
</dbReference>
<dbReference type="Pfam" id="PF00440">
    <property type="entry name" value="TetR_N"/>
    <property type="match status" value="1"/>
</dbReference>
<evidence type="ECO:0000256" key="1">
    <source>
        <dbReference type="ARBA" id="ARBA00023015"/>
    </source>
</evidence>
<dbReference type="InterPro" id="IPR009057">
    <property type="entry name" value="Homeodomain-like_sf"/>
</dbReference>
<dbReference type="RefSeq" id="WP_131617808.1">
    <property type="nucleotide sequence ID" value="NZ_CP036532.1"/>
</dbReference>
<dbReference type="KEGG" id="rpod:E0E05_17195"/>
<dbReference type="Gene3D" id="1.10.357.10">
    <property type="entry name" value="Tetracycline Repressor, domain 2"/>
    <property type="match status" value="1"/>
</dbReference>
<evidence type="ECO:0000256" key="4">
    <source>
        <dbReference type="PROSITE-ProRule" id="PRU00335"/>
    </source>
</evidence>
<reference evidence="6 7" key="1">
    <citation type="journal article" date="2017" name="Int. J. Syst. Evol. Microbiol.">
        <title>Roseitalea porphyridii gen. nov., sp. nov., isolated from a red alga, and reclassification of Hoeflea suaedae Chung et al. 2013 as Pseudohoeflea suaedae gen. nov., comb. nov.</title>
        <authorList>
            <person name="Hyeon J.W."/>
            <person name="Jeong S.E."/>
            <person name="Baek K."/>
            <person name="Jeon C.O."/>
        </authorList>
    </citation>
    <scope>NUCLEOTIDE SEQUENCE [LARGE SCALE GENOMIC DNA]</scope>
    <source>
        <strain evidence="6 7">MA7-20</strain>
    </source>
</reference>
<evidence type="ECO:0000259" key="5">
    <source>
        <dbReference type="PROSITE" id="PS50977"/>
    </source>
</evidence>
<dbReference type="GO" id="GO:0003677">
    <property type="term" value="F:DNA binding"/>
    <property type="evidence" value="ECO:0007669"/>
    <property type="project" value="UniProtKB-UniRule"/>
</dbReference>
<dbReference type="InterPro" id="IPR036271">
    <property type="entry name" value="Tet_transcr_reg_TetR-rel_C_sf"/>
</dbReference>
<proteinExistence type="predicted"/>
<dbReference type="PANTHER" id="PTHR47506">
    <property type="entry name" value="TRANSCRIPTIONAL REGULATORY PROTEIN"/>
    <property type="match status" value="1"/>
</dbReference>
<keyword evidence="3" id="KW-0804">Transcription</keyword>
<evidence type="ECO:0000256" key="2">
    <source>
        <dbReference type="ARBA" id="ARBA00023125"/>
    </source>
</evidence>